<evidence type="ECO:0000313" key="1">
    <source>
        <dbReference type="EMBL" id="RSU10723.1"/>
    </source>
</evidence>
<dbReference type="Proteomes" id="UP000287605">
    <property type="component" value="Unassembled WGS sequence"/>
</dbReference>
<keyword evidence="2" id="KW-1185">Reference proteome</keyword>
<name>A0A430ARN6_9ENTE</name>
<protein>
    <submittedName>
        <fullName evidence="1">DUF3042 domain-containing protein</fullName>
    </submittedName>
</protein>
<dbReference type="AlphaFoldDB" id="A0A430ARN6"/>
<proteinExistence type="predicted"/>
<evidence type="ECO:0000313" key="2">
    <source>
        <dbReference type="Proteomes" id="UP000287605"/>
    </source>
</evidence>
<dbReference type="Pfam" id="PF11240">
    <property type="entry name" value="DUF3042"/>
    <property type="match status" value="1"/>
</dbReference>
<organism evidence="1 2">
    <name type="scientific">Vagococcus elongatus</name>
    <dbReference type="NCBI Taxonomy" id="180344"/>
    <lineage>
        <taxon>Bacteria</taxon>
        <taxon>Bacillati</taxon>
        <taxon>Bacillota</taxon>
        <taxon>Bacilli</taxon>
        <taxon>Lactobacillales</taxon>
        <taxon>Enterococcaceae</taxon>
        <taxon>Vagococcus</taxon>
    </lineage>
</organism>
<comment type="caution">
    <text evidence="1">The sequence shown here is derived from an EMBL/GenBank/DDBJ whole genome shotgun (WGS) entry which is preliminary data.</text>
</comment>
<dbReference type="RefSeq" id="WP_126809408.1">
    <property type="nucleotide sequence ID" value="NZ_NGKA01000013.1"/>
</dbReference>
<reference evidence="1 2" key="1">
    <citation type="submission" date="2017-05" db="EMBL/GenBank/DDBJ databases">
        <title>Vagococcus spp. assemblies.</title>
        <authorList>
            <person name="Gulvik C.A."/>
        </authorList>
    </citation>
    <scope>NUCLEOTIDE SEQUENCE [LARGE SCALE GENOMIC DNA]</scope>
    <source>
        <strain evidence="1 2">CCUG 51432</strain>
    </source>
</reference>
<sequence>MKKFTSGFLAGTVFTLAAVAGVAFGVKKVIIEPIEEKENMIEDNRRKAMRKSYAR</sequence>
<accession>A0A430ARN6</accession>
<gene>
    <name evidence="1" type="ORF">CBF29_09060</name>
</gene>
<dbReference type="EMBL" id="NGKA01000013">
    <property type="protein sequence ID" value="RSU10723.1"/>
    <property type="molecule type" value="Genomic_DNA"/>
</dbReference>
<dbReference type="InterPro" id="IPR021402">
    <property type="entry name" value="DUF3042"/>
</dbReference>